<dbReference type="SUPFAM" id="SSF54768">
    <property type="entry name" value="dsRNA-binding domain-like"/>
    <property type="match status" value="1"/>
</dbReference>
<dbReference type="CDD" id="cd00048">
    <property type="entry name" value="DSRM_SF"/>
    <property type="match status" value="1"/>
</dbReference>
<gene>
    <name evidence="1" type="ORF">IFM60648_02872</name>
</gene>
<dbReference type="Gene3D" id="3.30.160.20">
    <property type="match status" value="1"/>
</dbReference>
<keyword evidence="2" id="KW-1185">Reference proteome</keyword>
<dbReference type="Proteomes" id="UP000465220">
    <property type="component" value="Unassembled WGS sequence"/>
</dbReference>
<dbReference type="EMBL" id="BLKI01000012">
    <property type="protein sequence ID" value="GFF69268.1"/>
    <property type="molecule type" value="Genomic_DNA"/>
</dbReference>
<proteinExistence type="predicted"/>
<evidence type="ECO:0000313" key="2">
    <source>
        <dbReference type="Proteomes" id="UP000465220"/>
    </source>
</evidence>
<evidence type="ECO:0000313" key="1">
    <source>
        <dbReference type="EMBL" id="GFF69268.1"/>
    </source>
</evidence>
<name>A0ABQ0ZYK1_ASPLE</name>
<organism evidence="1 2">
    <name type="scientific">Aspergillus lentulus</name>
    <dbReference type="NCBI Taxonomy" id="293939"/>
    <lineage>
        <taxon>Eukaryota</taxon>
        <taxon>Fungi</taxon>
        <taxon>Dikarya</taxon>
        <taxon>Ascomycota</taxon>
        <taxon>Pezizomycotina</taxon>
        <taxon>Eurotiomycetes</taxon>
        <taxon>Eurotiomycetidae</taxon>
        <taxon>Eurotiales</taxon>
        <taxon>Aspergillaceae</taxon>
        <taxon>Aspergillus</taxon>
        <taxon>Aspergillus subgen. Fumigati</taxon>
    </lineage>
</organism>
<dbReference type="PANTHER" id="PTHR42030:SF1">
    <property type="entry name" value="DRBM DOMAIN-CONTAINING PROTEIN"/>
    <property type="match status" value="1"/>
</dbReference>
<comment type="caution">
    <text evidence="1">The sequence shown here is derived from an EMBL/GenBank/DDBJ whole genome shotgun (WGS) entry which is preliminary data.</text>
</comment>
<dbReference type="PANTHER" id="PTHR42030">
    <property type="entry name" value="DRBM DOMAIN-CONTAINING PROTEIN"/>
    <property type="match status" value="1"/>
</dbReference>
<accession>A0ABQ0ZYK1</accession>
<protein>
    <recommendedName>
        <fullName evidence="3">DRBM domain-containing protein</fullName>
    </recommendedName>
</protein>
<evidence type="ECO:0008006" key="3">
    <source>
        <dbReference type="Google" id="ProtNLM"/>
    </source>
</evidence>
<reference evidence="1 2" key="1">
    <citation type="submission" date="2020-01" db="EMBL/GenBank/DDBJ databases">
        <title>Draft genome sequence of Aspergillus lentulus IFM 60648.</title>
        <authorList>
            <person name="Takahashi H."/>
            <person name="Yaguchi T."/>
        </authorList>
    </citation>
    <scope>NUCLEOTIDE SEQUENCE [LARGE SCALE GENOMIC DNA]</scope>
    <source>
        <strain evidence="1 2">IFM 60648</strain>
    </source>
</reference>
<sequence length="101" mass="11289">MASTQGNVGRKAEWIEKLEKHCKTAGLGDPVYTLFSDRRGGRTAWSSSVKVQGRAYAARYWYDGNFTINAKHDAAEVALTLLTYQQQPQARSETLPGKVWP</sequence>